<comment type="subcellular location">
    <subcellularLocation>
        <location evidence="4">Cytoplasm</location>
    </subcellularLocation>
    <subcellularLocation>
        <location evidence="4">Endosome</location>
    </subcellularLocation>
</comment>
<keyword evidence="4" id="KW-0963">Cytoplasm</keyword>
<feature type="region of interest" description="Disordered" evidence="5">
    <location>
        <begin position="234"/>
        <end position="271"/>
    </location>
</feature>
<dbReference type="GO" id="GO:0000814">
    <property type="term" value="C:ESCRT II complex"/>
    <property type="evidence" value="ECO:0007669"/>
    <property type="project" value="UniProtKB-UniRule"/>
</dbReference>
<dbReference type="InterPro" id="IPR036390">
    <property type="entry name" value="WH_DNA-bd_sf"/>
</dbReference>
<keyword evidence="4" id="KW-0967">Endosome</keyword>
<keyword evidence="8" id="KW-1185">Reference proteome</keyword>
<comment type="subunit">
    <text evidence="4">Component of the endosomal sorting complex required for transport II (ESCRT-II).</text>
</comment>
<dbReference type="AlphaFoldDB" id="A0A5C5FTU7"/>
<reference evidence="7 8" key="1">
    <citation type="submission" date="2019-03" db="EMBL/GenBank/DDBJ databases">
        <title>Rhodosporidium diobovatum UCD-FST 08-225 genome sequencing, assembly, and annotation.</title>
        <authorList>
            <person name="Fakankun I.U."/>
            <person name="Fristensky B."/>
            <person name="Levin D.B."/>
        </authorList>
    </citation>
    <scope>NUCLEOTIDE SEQUENCE [LARGE SCALE GENOMIC DNA]</scope>
    <source>
        <strain evidence="7 8">UCD-FST 08-225</strain>
    </source>
</reference>
<feature type="compositionally biased region" description="Gly residues" evidence="5">
    <location>
        <begin position="572"/>
        <end position="586"/>
    </location>
</feature>
<dbReference type="Proteomes" id="UP000311382">
    <property type="component" value="Unassembled WGS sequence"/>
</dbReference>
<name>A0A5C5FTU7_9BASI</name>
<dbReference type="GO" id="GO:0043328">
    <property type="term" value="P:protein transport to vacuole involved in ubiquitin-dependent protein catabolic process via the multivesicular body sorting pathway"/>
    <property type="evidence" value="ECO:0007669"/>
    <property type="project" value="UniProtKB-UniRule"/>
</dbReference>
<dbReference type="Pfam" id="PF11605">
    <property type="entry name" value="Vps36_ESCRT-II"/>
    <property type="match status" value="1"/>
</dbReference>
<dbReference type="InterPro" id="IPR037855">
    <property type="entry name" value="Vps36"/>
</dbReference>
<evidence type="ECO:0000256" key="3">
    <source>
        <dbReference type="ARBA" id="ARBA00022927"/>
    </source>
</evidence>
<dbReference type="STRING" id="5288.A0A5C5FTU7"/>
<evidence type="ECO:0000256" key="2">
    <source>
        <dbReference type="ARBA" id="ARBA00022448"/>
    </source>
</evidence>
<feature type="compositionally biased region" description="Basic and acidic residues" evidence="5">
    <location>
        <begin position="530"/>
        <end position="539"/>
    </location>
</feature>
<dbReference type="Gene3D" id="6.10.140.260">
    <property type="match status" value="1"/>
</dbReference>
<feature type="compositionally biased region" description="Basic and acidic residues" evidence="5">
    <location>
        <begin position="129"/>
        <end position="138"/>
    </location>
</feature>
<dbReference type="PANTHER" id="PTHR13128">
    <property type="entry name" value="VACUOLAR PROTEIN-SORTING-ASSOCIATED PROTEIN 36"/>
    <property type="match status" value="1"/>
</dbReference>
<dbReference type="InterPro" id="IPR011993">
    <property type="entry name" value="PH-like_dom_sf"/>
</dbReference>
<dbReference type="OrthoDB" id="271448at2759"/>
<feature type="region of interest" description="Disordered" evidence="5">
    <location>
        <begin position="516"/>
        <end position="539"/>
    </location>
</feature>
<dbReference type="GO" id="GO:0043130">
    <property type="term" value="F:ubiquitin binding"/>
    <property type="evidence" value="ECO:0007669"/>
    <property type="project" value="UniProtKB-UniRule"/>
</dbReference>
<dbReference type="GO" id="GO:0031902">
    <property type="term" value="C:late endosome membrane"/>
    <property type="evidence" value="ECO:0007669"/>
    <property type="project" value="UniProtKB-UniRule"/>
</dbReference>
<feature type="region of interest" description="Disordered" evidence="5">
    <location>
        <begin position="98"/>
        <end position="138"/>
    </location>
</feature>
<dbReference type="PANTHER" id="PTHR13128:SF12">
    <property type="entry name" value="VACUOLAR PROTEIN-SORTING-ASSOCIATED PROTEIN 36"/>
    <property type="match status" value="1"/>
</dbReference>
<protein>
    <recommendedName>
        <fullName evidence="4">Vacuolar protein-sorting-associated protein 36</fullName>
    </recommendedName>
    <alternativeName>
        <fullName evidence="4">ESCRT-II complex subunit VPS36</fullName>
    </alternativeName>
</protein>
<feature type="region of interest" description="Disordered" evidence="5">
    <location>
        <begin position="178"/>
        <end position="211"/>
    </location>
</feature>
<comment type="function">
    <text evidence="4">Component of the ESCRT-II complex (endosomal sorting complex required for transport II), which is required for multivesicular body (MVB) formation and sorting of endosomal cargo proteins into MVBs.</text>
</comment>
<evidence type="ECO:0000256" key="5">
    <source>
        <dbReference type="SAM" id="MobiDB-lite"/>
    </source>
</evidence>
<evidence type="ECO:0000313" key="8">
    <source>
        <dbReference type="Proteomes" id="UP000311382"/>
    </source>
</evidence>
<comment type="caution">
    <text evidence="7">The sequence shown here is derived from an EMBL/GenBank/DDBJ whole genome shotgun (WGS) entry which is preliminary data.</text>
</comment>
<dbReference type="SUPFAM" id="SSF46785">
    <property type="entry name" value="Winged helix' DNA-binding domain"/>
    <property type="match status" value="1"/>
</dbReference>
<evidence type="ECO:0000313" key="7">
    <source>
        <dbReference type="EMBL" id="TNY20213.1"/>
    </source>
</evidence>
<comment type="similarity">
    <text evidence="1 4">Belongs to the VPS36 family.</text>
</comment>
<feature type="compositionally biased region" description="Low complexity" evidence="5">
    <location>
        <begin position="98"/>
        <end position="126"/>
    </location>
</feature>
<dbReference type="PROSITE" id="PS51495">
    <property type="entry name" value="GLUE"/>
    <property type="match status" value="1"/>
</dbReference>
<organism evidence="7 8">
    <name type="scientific">Rhodotorula diobovata</name>
    <dbReference type="NCBI Taxonomy" id="5288"/>
    <lineage>
        <taxon>Eukaryota</taxon>
        <taxon>Fungi</taxon>
        <taxon>Dikarya</taxon>
        <taxon>Basidiomycota</taxon>
        <taxon>Pucciniomycotina</taxon>
        <taxon>Microbotryomycetes</taxon>
        <taxon>Sporidiobolales</taxon>
        <taxon>Sporidiobolaceae</taxon>
        <taxon>Rhodotorula</taxon>
    </lineage>
</organism>
<feature type="region of interest" description="Disordered" evidence="5">
    <location>
        <begin position="567"/>
        <end position="587"/>
    </location>
</feature>
<dbReference type="InterPro" id="IPR021648">
    <property type="entry name" value="GLUE_dom"/>
</dbReference>
<evidence type="ECO:0000259" key="6">
    <source>
        <dbReference type="PROSITE" id="PS51495"/>
    </source>
</evidence>
<dbReference type="GO" id="GO:0032266">
    <property type="term" value="F:phosphatidylinositol-3-phosphate binding"/>
    <property type="evidence" value="ECO:0007669"/>
    <property type="project" value="UniProtKB-UniRule"/>
</dbReference>
<dbReference type="InterPro" id="IPR036388">
    <property type="entry name" value="WH-like_DNA-bd_sf"/>
</dbReference>
<feature type="compositionally biased region" description="Low complexity" evidence="5">
    <location>
        <begin position="237"/>
        <end position="265"/>
    </location>
</feature>
<dbReference type="Pfam" id="PF04157">
    <property type="entry name" value="EAP30"/>
    <property type="match status" value="1"/>
</dbReference>
<evidence type="ECO:0000256" key="1">
    <source>
        <dbReference type="ARBA" id="ARBA00009697"/>
    </source>
</evidence>
<keyword evidence="2 4" id="KW-0813">Transport</keyword>
<dbReference type="Gene3D" id="2.30.29.30">
    <property type="entry name" value="Pleckstrin-homology domain (PH domain)/Phosphotyrosine-binding domain (PTB)"/>
    <property type="match status" value="2"/>
</dbReference>
<feature type="domain" description="GLUE N-terminal" evidence="6">
    <location>
        <begin position="8"/>
        <end position="307"/>
    </location>
</feature>
<evidence type="ECO:0000256" key="4">
    <source>
        <dbReference type="RuleBase" id="RU367095"/>
    </source>
</evidence>
<dbReference type="SUPFAM" id="SSF50729">
    <property type="entry name" value="PH domain-like"/>
    <property type="match status" value="2"/>
</dbReference>
<dbReference type="InterPro" id="IPR040608">
    <property type="entry name" value="Snf8/Vps36"/>
</dbReference>
<dbReference type="Gene3D" id="1.10.10.10">
    <property type="entry name" value="Winged helix-like DNA-binding domain superfamily/Winged helix DNA-binding domain"/>
    <property type="match status" value="2"/>
</dbReference>
<accession>A0A5C5FTU7</accession>
<dbReference type="EMBL" id="SOZI01000073">
    <property type="protein sequence ID" value="TNY20213.1"/>
    <property type="molecule type" value="Genomic_DNA"/>
</dbReference>
<gene>
    <name evidence="7" type="ORF">DMC30DRAFT_447268</name>
</gene>
<sequence>MDRFLPLDVTLHTLNAHLYPDELVLAHADAVGLYDGKDKSPLHTDGRALVTSHRLVWVSSSRPHAHSVFLPLDRVRQTEYWGGFLKSSPKVTLLLADPTPPAASSSSSSLPLSSSSLDPSTTPSAAQGPDRDRDKTREAHALAALAGERNWVCRVCGMHNVPTLERGLRCSLCGVAREAAGSGSGRGTPRGSSPPPRATSPPRAAGPLLDPAETGSRLACPVCTFLNHHSMTRCESRSTSLRPSASAPPSRADTPTPSTDPASATPAPPPGRAFVRLSFRRGGDRAFYAAVKEALGRRAWEGAGADAILRGVDLDARDREDSLDDALKDLESLMAKAKEMITLAQSINAQLSSSSSTSARAAPGGGSDALRASSLALTSLHSLGLLLPPSSTGAVTPDLVAGDRAYHVELARELAGVLERGRVMETKGGIVGLDEVWCLWNRARGVALVSPKDLRLAAPHLPTLPTASPSARLSLRTFRPSGLTILHTPRFAPGAFEARVLDLVDTRQAVVASLASAAAGEEGQGEGEGEGQRERAEREGASLLDVAHAEHLSVGLAKEMLALLELGEPSDSGGGGHAPPTRGGGAIVRDEQAGEGTRWYRNWITGAVWDGQPLE</sequence>
<keyword evidence="3 4" id="KW-0653">Protein transport</keyword>
<proteinExistence type="inferred from homology"/>